<dbReference type="Gene3D" id="3.40.50.720">
    <property type="entry name" value="NAD(P)-binding Rossmann-like Domain"/>
    <property type="match status" value="1"/>
</dbReference>
<dbReference type="AlphaFoldDB" id="A0A9P4UVN4"/>
<sequence length="271" mass="28176">MSSQRLLNKVAIVTGASQGIGREISNQFFLEGALLVCADLSPQSAANPALIATHEWISQRGGRAIHVTADVGSAEQMEKLVAAAVAEFGHVDIFVNNAGIFPETHAAIVPFNMADQQLFDKTLRLNVSGAFFGAKYAVAQMKKQERHGNDTRGWVVNIASISGMIGLAGIPGYTASKGAIIAMTRAVAMDAAKDGIVCNCIAPGFTETPGMDLAYDGFLGGARPSDVASSIPLQRLGKPLDIARAAVFLASGDASWVTGITLAVDGGSTSQ</sequence>
<dbReference type="Pfam" id="PF13561">
    <property type="entry name" value="adh_short_C2"/>
    <property type="match status" value="1"/>
</dbReference>
<gene>
    <name evidence="3" type="ORF">EJ04DRAFT_570740</name>
</gene>
<dbReference type="FunFam" id="3.40.50.720:FF:000084">
    <property type="entry name" value="Short-chain dehydrogenase reductase"/>
    <property type="match status" value="1"/>
</dbReference>
<evidence type="ECO:0000313" key="4">
    <source>
        <dbReference type="Proteomes" id="UP000799444"/>
    </source>
</evidence>
<comment type="caution">
    <text evidence="3">The sequence shown here is derived from an EMBL/GenBank/DDBJ whole genome shotgun (WGS) entry which is preliminary data.</text>
</comment>
<dbReference type="PROSITE" id="PS00061">
    <property type="entry name" value="ADH_SHORT"/>
    <property type="match status" value="1"/>
</dbReference>
<evidence type="ECO:0000256" key="2">
    <source>
        <dbReference type="ARBA" id="ARBA00022857"/>
    </source>
</evidence>
<dbReference type="InterPro" id="IPR036291">
    <property type="entry name" value="NAD(P)-bd_dom_sf"/>
</dbReference>
<organism evidence="3 4">
    <name type="scientific">Polyplosphaeria fusca</name>
    <dbReference type="NCBI Taxonomy" id="682080"/>
    <lineage>
        <taxon>Eukaryota</taxon>
        <taxon>Fungi</taxon>
        <taxon>Dikarya</taxon>
        <taxon>Ascomycota</taxon>
        <taxon>Pezizomycotina</taxon>
        <taxon>Dothideomycetes</taxon>
        <taxon>Pleosporomycetidae</taxon>
        <taxon>Pleosporales</taxon>
        <taxon>Tetraplosphaeriaceae</taxon>
        <taxon>Polyplosphaeria</taxon>
    </lineage>
</organism>
<dbReference type="PRINTS" id="PR00081">
    <property type="entry name" value="GDHRDH"/>
</dbReference>
<name>A0A9P4UVN4_9PLEO</name>
<dbReference type="PRINTS" id="PR00080">
    <property type="entry name" value="SDRFAMILY"/>
</dbReference>
<evidence type="ECO:0000313" key="3">
    <source>
        <dbReference type="EMBL" id="KAF2727036.1"/>
    </source>
</evidence>
<dbReference type="Proteomes" id="UP000799444">
    <property type="component" value="Unassembled WGS sequence"/>
</dbReference>
<comment type="similarity">
    <text evidence="1">Belongs to the short-chain dehydrogenases/reductases (SDR) family.</text>
</comment>
<keyword evidence="4" id="KW-1185">Reference proteome</keyword>
<accession>A0A9P4UVN4</accession>
<dbReference type="InterPro" id="IPR002347">
    <property type="entry name" value="SDR_fam"/>
</dbReference>
<keyword evidence="2" id="KW-0521">NADP</keyword>
<reference evidence="3" key="1">
    <citation type="journal article" date="2020" name="Stud. Mycol.">
        <title>101 Dothideomycetes genomes: a test case for predicting lifestyles and emergence of pathogens.</title>
        <authorList>
            <person name="Haridas S."/>
            <person name="Albert R."/>
            <person name="Binder M."/>
            <person name="Bloem J."/>
            <person name="Labutti K."/>
            <person name="Salamov A."/>
            <person name="Andreopoulos B."/>
            <person name="Baker S."/>
            <person name="Barry K."/>
            <person name="Bills G."/>
            <person name="Bluhm B."/>
            <person name="Cannon C."/>
            <person name="Castanera R."/>
            <person name="Culley D."/>
            <person name="Daum C."/>
            <person name="Ezra D."/>
            <person name="Gonzalez J."/>
            <person name="Henrissat B."/>
            <person name="Kuo A."/>
            <person name="Liang C."/>
            <person name="Lipzen A."/>
            <person name="Lutzoni F."/>
            <person name="Magnuson J."/>
            <person name="Mondo S."/>
            <person name="Nolan M."/>
            <person name="Ohm R."/>
            <person name="Pangilinan J."/>
            <person name="Park H.-J."/>
            <person name="Ramirez L."/>
            <person name="Alfaro M."/>
            <person name="Sun H."/>
            <person name="Tritt A."/>
            <person name="Yoshinaga Y."/>
            <person name="Zwiers L.-H."/>
            <person name="Turgeon B."/>
            <person name="Goodwin S."/>
            <person name="Spatafora J."/>
            <person name="Crous P."/>
            <person name="Grigoriev I."/>
        </authorList>
    </citation>
    <scope>NUCLEOTIDE SEQUENCE</scope>
    <source>
        <strain evidence="3">CBS 125425</strain>
    </source>
</reference>
<dbReference type="GO" id="GO:0016616">
    <property type="term" value="F:oxidoreductase activity, acting on the CH-OH group of donors, NAD or NADP as acceptor"/>
    <property type="evidence" value="ECO:0007669"/>
    <property type="project" value="TreeGrafter"/>
</dbReference>
<dbReference type="EMBL" id="ML996361">
    <property type="protein sequence ID" value="KAF2727036.1"/>
    <property type="molecule type" value="Genomic_DNA"/>
</dbReference>
<dbReference type="OrthoDB" id="417891at2759"/>
<proteinExistence type="inferred from homology"/>
<evidence type="ECO:0000256" key="1">
    <source>
        <dbReference type="ARBA" id="ARBA00006484"/>
    </source>
</evidence>
<dbReference type="PANTHER" id="PTHR42760">
    <property type="entry name" value="SHORT-CHAIN DEHYDROGENASES/REDUCTASES FAMILY MEMBER"/>
    <property type="match status" value="1"/>
</dbReference>
<dbReference type="InterPro" id="IPR020904">
    <property type="entry name" value="Sc_DH/Rdtase_CS"/>
</dbReference>
<dbReference type="PANTHER" id="PTHR42760:SF124">
    <property type="entry name" value="SHORT-CHAIN DEHYDROGENASE_REDUCTASE"/>
    <property type="match status" value="1"/>
</dbReference>
<protein>
    <submittedName>
        <fullName evidence="3">NAD(P)-binding protein</fullName>
    </submittedName>
</protein>
<dbReference type="CDD" id="cd05233">
    <property type="entry name" value="SDR_c"/>
    <property type="match status" value="1"/>
</dbReference>
<dbReference type="NCBIfam" id="NF005559">
    <property type="entry name" value="PRK07231.1"/>
    <property type="match status" value="1"/>
</dbReference>
<dbReference type="SUPFAM" id="SSF51735">
    <property type="entry name" value="NAD(P)-binding Rossmann-fold domains"/>
    <property type="match status" value="1"/>
</dbReference>